<dbReference type="GO" id="GO:0002020">
    <property type="term" value="F:protease binding"/>
    <property type="evidence" value="ECO:0007669"/>
    <property type="project" value="InterPro"/>
</dbReference>
<feature type="domain" description="Death" evidence="1">
    <location>
        <begin position="116"/>
        <end position="185"/>
    </location>
</feature>
<organism evidence="3 4">
    <name type="scientific">Gadus morhua</name>
    <name type="common">Atlantic cod</name>
    <dbReference type="NCBI Taxonomy" id="8049"/>
    <lineage>
        <taxon>Eukaryota</taxon>
        <taxon>Metazoa</taxon>
        <taxon>Chordata</taxon>
        <taxon>Craniata</taxon>
        <taxon>Vertebrata</taxon>
        <taxon>Euteleostomi</taxon>
        <taxon>Actinopterygii</taxon>
        <taxon>Neopterygii</taxon>
        <taxon>Teleostei</taxon>
        <taxon>Neoteleostei</taxon>
        <taxon>Acanthomorphata</taxon>
        <taxon>Zeiogadaria</taxon>
        <taxon>Gadariae</taxon>
        <taxon>Gadiformes</taxon>
        <taxon>Gadoidei</taxon>
        <taxon>Gadidae</taxon>
        <taxon>Gadus</taxon>
    </lineage>
</organism>
<dbReference type="GO" id="GO:0042981">
    <property type="term" value="P:regulation of apoptotic process"/>
    <property type="evidence" value="ECO:0007669"/>
    <property type="project" value="InterPro"/>
</dbReference>
<dbReference type="SUPFAM" id="SSF47986">
    <property type="entry name" value="DEATH domain"/>
    <property type="match status" value="2"/>
</dbReference>
<accession>A0A8C4ZB49</accession>
<dbReference type="InterPro" id="IPR000488">
    <property type="entry name" value="Death_dom"/>
</dbReference>
<dbReference type="Proteomes" id="UP000694546">
    <property type="component" value="Chromosome 4"/>
</dbReference>
<dbReference type="GO" id="GO:0007165">
    <property type="term" value="P:signal transduction"/>
    <property type="evidence" value="ECO:0007669"/>
    <property type="project" value="InterPro"/>
</dbReference>
<dbReference type="SMART" id="SM00005">
    <property type="entry name" value="DEATH"/>
    <property type="match status" value="1"/>
</dbReference>
<dbReference type="PANTHER" id="PTHR15034">
    <property type="entry name" value="DEATH DOMAIN-CONTAINING PROTEIN CRADD"/>
    <property type="match status" value="1"/>
</dbReference>
<gene>
    <name evidence="3" type="primary">cradd</name>
</gene>
<evidence type="ECO:0000313" key="3">
    <source>
        <dbReference type="Ensembl" id="ENSGMOP00000011174.2"/>
    </source>
</evidence>
<sequence>MDQAHREVLRKQRLYLSNQILVSDTIVQFLYQENILTASHVEEIESQNTSKRKTLSLLDVLPTRGPRAFDLFMESLLQDFSWVRDSLLQQLEAQPAATGPGSEDDIPEAVLGRVPSDRELSRLASRLGPEWDSLLLHLGLSAGALYRCRADHPLSAHGQALAGLVKWRQSGGRAATVGRLLEGLQAAEVHPSVLREVLQ</sequence>
<dbReference type="Pfam" id="PF00531">
    <property type="entry name" value="Death"/>
    <property type="match status" value="1"/>
</dbReference>
<dbReference type="InterPro" id="IPR037939">
    <property type="entry name" value="CRADD"/>
</dbReference>
<protein>
    <submittedName>
        <fullName evidence="3">CASP2 and RIPK1 domain containing adaptor with death domain</fullName>
    </submittedName>
</protein>
<dbReference type="OMA" id="RCRSDHS"/>
<reference evidence="3" key="2">
    <citation type="submission" date="2025-09" db="UniProtKB">
        <authorList>
            <consortium name="Ensembl"/>
        </authorList>
    </citation>
    <scope>IDENTIFICATION</scope>
</reference>
<dbReference type="Pfam" id="PF00619">
    <property type="entry name" value="CARD"/>
    <property type="match status" value="1"/>
</dbReference>
<proteinExistence type="predicted"/>
<dbReference type="OrthoDB" id="10031931at2759"/>
<dbReference type="AlphaFoldDB" id="A0A8C4ZB49"/>
<dbReference type="GeneTree" id="ENSGT00390000014448"/>
<dbReference type="InterPro" id="IPR011029">
    <property type="entry name" value="DEATH-like_dom_sf"/>
</dbReference>
<evidence type="ECO:0000259" key="2">
    <source>
        <dbReference type="PROSITE" id="PS50209"/>
    </source>
</evidence>
<reference evidence="3" key="1">
    <citation type="submission" date="2025-08" db="UniProtKB">
        <authorList>
            <consortium name="Ensembl"/>
        </authorList>
    </citation>
    <scope>IDENTIFICATION</scope>
</reference>
<evidence type="ECO:0000259" key="1">
    <source>
        <dbReference type="PROSITE" id="PS50017"/>
    </source>
</evidence>
<dbReference type="SMART" id="SM00114">
    <property type="entry name" value="CARD"/>
    <property type="match status" value="1"/>
</dbReference>
<name>A0A8C4ZB49_GADMO</name>
<dbReference type="PROSITE" id="PS50209">
    <property type="entry name" value="CARD"/>
    <property type="match status" value="1"/>
</dbReference>
<dbReference type="Ensembl" id="ENSGMOT00000011475.2">
    <property type="protein sequence ID" value="ENSGMOP00000011174.2"/>
    <property type="gene ID" value="ENSGMOG00000010443.2"/>
</dbReference>
<evidence type="ECO:0000313" key="4">
    <source>
        <dbReference type="Proteomes" id="UP000694546"/>
    </source>
</evidence>
<dbReference type="PANTHER" id="PTHR15034:SF5">
    <property type="entry name" value="DEATH DOMAIN-CONTAINING PROTEIN CRADD"/>
    <property type="match status" value="1"/>
</dbReference>
<dbReference type="PROSITE" id="PS50017">
    <property type="entry name" value="DEATH_DOMAIN"/>
    <property type="match status" value="1"/>
</dbReference>
<dbReference type="InterPro" id="IPR001315">
    <property type="entry name" value="CARD"/>
</dbReference>
<feature type="domain" description="CARD" evidence="2">
    <location>
        <begin position="1"/>
        <end position="76"/>
    </location>
</feature>
<keyword evidence="4" id="KW-1185">Reference proteome</keyword>
<dbReference type="Gene3D" id="1.10.533.10">
    <property type="entry name" value="Death Domain, Fas"/>
    <property type="match status" value="2"/>
</dbReference>
<dbReference type="GO" id="GO:0070513">
    <property type="term" value="F:death domain binding"/>
    <property type="evidence" value="ECO:0007669"/>
    <property type="project" value="InterPro"/>
</dbReference>